<dbReference type="EMBL" id="GIFC01003037">
    <property type="protein sequence ID" value="MXU85120.1"/>
    <property type="molecule type" value="Transcribed_RNA"/>
</dbReference>
<reference evidence="2" key="1">
    <citation type="submission" date="2019-12" db="EMBL/GenBank/DDBJ databases">
        <title>An insight into the sialome of adult female Ixodes ricinus ticks feeding for 6 days.</title>
        <authorList>
            <person name="Perner J."/>
            <person name="Ribeiro J.M.C."/>
        </authorList>
    </citation>
    <scope>NUCLEOTIDE SEQUENCE</scope>
    <source>
        <strain evidence="2">Semi-engorged</strain>
        <tissue evidence="2">Salivary glands</tissue>
    </source>
</reference>
<evidence type="ECO:0000313" key="2">
    <source>
        <dbReference type="EMBL" id="MXU85120.1"/>
    </source>
</evidence>
<sequence length="84" mass="9415">MTAAARIEGFFLALFQAFQLSLCTMPILNPTQSKRLLERTPSHFRHFLSACVGSGCLCSPSLRIRCQRNSKLLIDLGRMAKRST</sequence>
<feature type="signal peptide" evidence="1">
    <location>
        <begin position="1"/>
        <end position="23"/>
    </location>
</feature>
<protein>
    <submittedName>
        <fullName evidence="2">Putative secreted protein</fullName>
    </submittedName>
</protein>
<accession>A0A6B0U8Y7</accession>
<dbReference type="AlphaFoldDB" id="A0A6B0U8Y7"/>
<name>A0A6B0U8Y7_IXORI</name>
<feature type="chain" id="PRO_5025489268" evidence="1">
    <location>
        <begin position="24"/>
        <end position="84"/>
    </location>
</feature>
<proteinExistence type="predicted"/>
<organism evidence="2">
    <name type="scientific">Ixodes ricinus</name>
    <name type="common">Common tick</name>
    <name type="synonym">Acarus ricinus</name>
    <dbReference type="NCBI Taxonomy" id="34613"/>
    <lineage>
        <taxon>Eukaryota</taxon>
        <taxon>Metazoa</taxon>
        <taxon>Ecdysozoa</taxon>
        <taxon>Arthropoda</taxon>
        <taxon>Chelicerata</taxon>
        <taxon>Arachnida</taxon>
        <taxon>Acari</taxon>
        <taxon>Parasitiformes</taxon>
        <taxon>Ixodida</taxon>
        <taxon>Ixodoidea</taxon>
        <taxon>Ixodidae</taxon>
        <taxon>Ixodinae</taxon>
        <taxon>Ixodes</taxon>
    </lineage>
</organism>
<keyword evidence="1" id="KW-0732">Signal</keyword>
<evidence type="ECO:0000256" key="1">
    <source>
        <dbReference type="SAM" id="SignalP"/>
    </source>
</evidence>